<evidence type="ECO:0000313" key="2">
    <source>
        <dbReference type="Proteomes" id="UP000282322"/>
    </source>
</evidence>
<name>A0A3P3R5F7_9EURY</name>
<proteinExistence type="predicted"/>
<dbReference type="RefSeq" id="WP_124956140.1">
    <property type="nucleotide sequence ID" value="NZ_RRCH01000033.1"/>
</dbReference>
<comment type="caution">
    <text evidence="1">The sequence shown here is derived from an EMBL/GenBank/DDBJ whole genome shotgun (WGS) entry which is preliminary data.</text>
</comment>
<sequence length="433" mass="50264">MDEYPSDQDYKAIVKEKYGRNKAQTFFRKHSNVLVHSGETEDLANLTRRMFFGYEQTVSLKKDVLEKDKRKKATAFIFESEVDEEDLIEDLETNMGRGYQYNENKDLEVQSVAKTDDGFDINLQYEDRNPSRRPLQSQQSRSVTVSLIQTDEDGVWQGTQEYRYSDEFNAASDFFKDWESKRLSERKRGIKRVNFNLETIPAEDSVEMFNKFLRNTPGEWRFEQVLELGIKQSGEVGDILEEEEAEFEDEEEIEEELDEELRGITDAVFKGTSLRENRFVQDCLDSGFYFNSVRALFDDLDSTDSMELELKFKQRPKTTFDISIVEEYERRDDGYESGTLGPDKRGKTREAFRSSIVDLYGEYTDRTALIQDQYGEELIEFNGITGNNIDQLHNLGIETPQDLYDAGPQTLIDEVEGIGKMRAEDFTGETVSD</sequence>
<dbReference type="Proteomes" id="UP000282322">
    <property type="component" value="Unassembled WGS sequence"/>
</dbReference>
<accession>A0A3P3R5F7</accession>
<evidence type="ECO:0000313" key="1">
    <source>
        <dbReference type="EMBL" id="RRJ28721.1"/>
    </source>
</evidence>
<gene>
    <name evidence="1" type="ORF">EIK79_15070</name>
</gene>
<protein>
    <submittedName>
        <fullName evidence="1">Helix-hairpin-helix domain-containing protein</fullName>
    </submittedName>
</protein>
<reference evidence="1 2" key="1">
    <citation type="submission" date="2018-11" db="EMBL/GenBank/DDBJ databases">
        <title>Taxonoimc description of Halomarina strain SPP-AMP-1.</title>
        <authorList>
            <person name="Pal Y."/>
            <person name="Srinivasana K."/>
            <person name="Verma A."/>
            <person name="Kumar P."/>
        </authorList>
    </citation>
    <scope>NUCLEOTIDE SEQUENCE [LARGE SCALE GENOMIC DNA]</scope>
    <source>
        <strain evidence="1 2">SPP-AMP-1</strain>
    </source>
</reference>
<keyword evidence="2" id="KW-1185">Reference proteome</keyword>
<dbReference type="OrthoDB" id="350766at2157"/>
<dbReference type="EMBL" id="RRCH01000033">
    <property type="protein sequence ID" value="RRJ28721.1"/>
    <property type="molecule type" value="Genomic_DNA"/>
</dbReference>
<organism evidence="1 2">
    <name type="scientific">Halocatena pleomorpha</name>
    <dbReference type="NCBI Taxonomy" id="1785090"/>
    <lineage>
        <taxon>Archaea</taxon>
        <taxon>Methanobacteriati</taxon>
        <taxon>Methanobacteriota</taxon>
        <taxon>Stenosarchaea group</taxon>
        <taxon>Halobacteria</taxon>
        <taxon>Halobacteriales</taxon>
        <taxon>Natronomonadaceae</taxon>
        <taxon>Halocatena</taxon>
    </lineage>
</organism>
<dbReference type="AlphaFoldDB" id="A0A3P3R5F7"/>